<dbReference type="GO" id="GO:0003964">
    <property type="term" value="F:RNA-directed DNA polymerase activity"/>
    <property type="evidence" value="ECO:0007669"/>
    <property type="project" value="UniProtKB-KW"/>
</dbReference>
<evidence type="ECO:0000256" key="2">
    <source>
        <dbReference type="ARBA" id="ARBA00022679"/>
    </source>
</evidence>
<dbReference type="Proteomes" id="UP000636709">
    <property type="component" value="Unassembled WGS sequence"/>
</dbReference>
<dbReference type="PANTHER" id="PTHR24559:SF452">
    <property type="entry name" value="INTEGRASE CATALYTIC DOMAIN-CONTAINING PROTEIN"/>
    <property type="match status" value="1"/>
</dbReference>
<protein>
    <recommendedName>
        <fullName evidence="9">Reverse transcriptase domain-containing protein</fullName>
    </recommendedName>
</protein>
<feature type="region of interest" description="Disordered" evidence="8">
    <location>
        <begin position="252"/>
        <end position="275"/>
    </location>
</feature>
<keyword evidence="5" id="KW-0255">Endonuclease</keyword>
<dbReference type="Gene3D" id="2.40.70.10">
    <property type="entry name" value="Acid Proteases"/>
    <property type="match status" value="1"/>
</dbReference>
<keyword evidence="6" id="KW-0378">Hydrolase</keyword>
<dbReference type="EMBL" id="JACEFO010002479">
    <property type="protein sequence ID" value="KAF8658447.1"/>
    <property type="molecule type" value="Genomic_DNA"/>
</dbReference>
<dbReference type="CDD" id="cd01647">
    <property type="entry name" value="RT_LTR"/>
    <property type="match status" value="1"/>
</dbReference>
<dbReference type="InterPro" id="IPR005162">
    <property type="entry name" value="Retrotrans_gag_dom"/>
</dbReference>
<keyword evidence="1" id="KW-0645">Protease</keyword>
<dbReference type="InterPro" id="IPR021109">
    <property type="entry name" value="Peptidase_aspartic_dom_sf"/>
</dbReference>
<dbReference type="InterPro" id="IPR036291">
    <property type="entry name" value="NAD(P)-bd_dom_sf"/>
</dbReference>
<dbReference type="Pfam" id="PF03732">
    <property type="entry name" value="Retrotrans_gag"/>
    <property type="match status" value="1"/>
</dbReference>
<dbReference type="SUPFAM" id="SSF51735">
    <property type="entry name" value="NAD(P)-binding Rossmann-fold domains"/>
    <property type="match status" value="1"/>
</dbReference>
<evidence type="ECO:0000256" key="7">
    <source>
        <dbReference type="ARBA" id="ARBA00022918"/>
    </source>
</evidence>
<feature type="domain" description="Reverse transcriptase" evidence="9">
    <location>
        <begin position="548"/>
        <end position="727"/>
    </location>
</feature>
<evidence type="ECO:0000313" key="11">
    <source>
        <dbReference type="Proteomes" id="UP000636709"/>
    </source>
</evidence>
<dbReference type="GO" id="GO:0008233">
    <property type="term" value="F:peptidase activity"/>
    <property type="evidence" value="ECO:0007669"/>
    <property type="project" value="UniProtKB-KW"/>
</dbReference>
<keyword evidence="2" id="KW-0808">Transferase</keyword>
<evidence type="ECO:0000256" key="4">
    <source>
        <dbReference type="ARBA" id="ARBA00022722"/>
    </source>
</evidence>
<dbReference type="GO" id="GO:0004519">
    <property type="term" value="F:endonuclease activity"/>
    <property type="evidence" value="ECO:0007669"/>
    <property type="project" value="UniProtKB-KW"/>
</dbReference>
<dbReference type="FunFam" id="3.10.10.10:FF:000007">
    <property type="entry name" value="Retrovirus-related Pol polyprotein from transposon 17.6-like Protein"/>
    <property type="match status" value="1"/>
</dbReference>
<dbReference type="PROSITE" id="PS50878">
    <property type="entry name" value="RT_POL"/>
    <property type="match status" value="1"/>
</dbReference>
<dbReference type="GO" id="GO:0006508">
    <property type="term" value="P:proteolysis"/>
    <property type="evidence" value="ECO:0007669"/>
    <property type="project" value="UniProtKB-KW"/>
</dbReference>
<evidence type="ECO:0000256" key="1">
    <source>
        <dbReference type="ARBA" id="ARBA00022670"/>
    </source>
</evidence>
<dbReference type="AlphaFoldDB" id="A0A835A8A6"/>
<dbReference type="PANTHER" id="PTHR24559">
    <property type="entry name" value="TRANSPOSON TY3-I GAG-POL POLYPROTEIN"/>
    <property type="match status" value="1"/>
</dbReference>
<dbReference type="InterPro" id="IPR000477">
    <property type="entry name" value="RT_dom"/>
</dbReference>
<evidence type="ECO:0000256" key="3">
    <source>
        <dbReference type="ARBA" id="ARBA00022695"/>
    </source>
</evidence>
<evidence type="ECO:0000256" key="8">
    <source>
        <dbReference type="SAM" id="MobiDB-lite"/>
    </source>
</evidence>
<dbReference type="Gene3D" id="3.30.70.270">
    <property type="match status" value="2"/>
</dbReference>
<organism evidence="10 11">
    <name type="scientific">Digitaria exilis</name>
    <dbReference type="NCBI Taxonomy" id="1010633"/>
    <lineage>
        <taxon>Eukaryota</taxon>
        <taxon>Viridiplantae</taxon>
        <taxon>Streptophyta</taxon>
        <taxon>Embryophyta</taxon>
        <taxon>Tracheophyta</taxon>
        <taxon>Spermatophyta</taxon>
        <taxon>Magnoliopsida</taxon>
        <taxon>Liliopsida</taxon>
        <taxon>Poales</taxon>
        <taxon>Poaceae</taxon>
        <taxon>PACMAD clade</taxon>
        <taxon>Panicoideae</taxon>
        <taxon>Panicodae</taxon>
        <taxon>Paniceae</taxon>
        <taxon>Anthephorinae</taxon>
        <taxon>Digitaria</taxon>
    </lineage>
</organism>
<dbReference type="InterPro" id="IPR053134">
    <property type="entry name" value="RNA-dir_DNA_polymerase"/>
</dbReference>
<comment type="caution">
    <text evidence="10">The sequence shown here is derived from an EMBL/GenBank/DDBJ whole genome shotgun (WGS) entry which is preliminary data.</text>
</comment>
<dbReference type="OrthoDB" id="691090at2759"/>
<feature type="compositionally biased region" description="Low complexity" evidence="8">
    <location>
        <begin position="252"/>
        <end position="272"/>
    </location>
</feature>
<evidence type="ECO:0000256" key="6">
    <source>
        <dbReference type="ARBA" id="ARBA00022801"/>
    </source>
</evidence>
<sequence>MGDTTVTQASFDESMAHLIAQINDLTKKMDVELGALRQEQQCLNASISNVQMQVLASKGRFDSSASSAPGGDRAPPPPLVHKLRFPKYDGTEDPLDWLHKAEQFFLAHETPEASKVWTAAFYMQSAASQWYYHLTKNLGTTPSWAEFVDAVNKRFFGPPVRSNMLGELTQLRRTGTVADYQDQFLKLLARCPDVSERQQIDIFTAGLQLPMSIDVEMQKPESLEDAMAFARSYERRNQVVDDASRVNRLRPAAKSPVTPALAAAAGSTSTTPGAPPGRFTHLSPEEMAQRRLDGLCYNCPEKFSREHAKQCTMKGIYLIEHADDVTTETSSSDDDLEILVTAITGVRPTSMLLLDTVVNAVSLKALVDTGSTHCFISEDAARRIGLTPTARPGLTVEVANGDRVPSSGVCKAISVHIGGEEFFIDLYVIPLGGYELVLGCEWLVTLGQILWDLSKLTMKFWHGNHRVRLCGVNAKPHPRLSLAEAGDVLKLLLQEFADLFAMPTGLPPTRAFDHRIHLLPNTHPVAVRPYRYPQLLKDEIEAQCAAMMAQGIIRPSTSAFSSPVLLVRKRDGTWRFCVDYRALNAATVRDMFPIPVVEELLDELKGALFFAKLDLRSGYHQVRMFADDVAKTAFRTHHGHFEFLVMPFGLTNAPSTFQALMNAVLKPFLRRFVLVFFDDILIYSRSWAEHMQHIRAVLTALRENGLVLKQSKCLFGEQRVQYLGHVIANGIVAMDADKIAAVQAWPVPCSVKALRGFLGLTGYYRRFISNYEGGVPVVHGGIAGENTDEKMRNMVDVRDVVEALVLAFETPEAACAMKVSEIVGLIRSSHPDLKLDYPRKFVKVEDEKGVSSRRLLELGWKFRTVEETLRDTIHSYKAAGILNRLIQGKDI</sequence>
<evidence type="ECO:0000313" key="10">
    <source>
        <dbReference type="EMBL" id="KAF8658447.1"/>
    </source>
</evidence>
<dbReference type="Pfam" id="PF08284">
    <property type="entry name" value="RVP_2"/>
    <property type="match status" value="1"/>
</dbReference>
<dbReference type="SUPFAM" id="SSF56672">
    <property type="entry name" value="DNA/RNA polymerases"/>
    <property type="match status" value="1"/>
</dbReference>
<accession>A0A835A8A6</accession>
<keyword evidence="11" id="KW-1185">Reference proteome</keyword>
<name>A0A835A8A6_9POAL</name>
<reference evidence="10" key="1">
    <citation type="submission" date="2020-07" db="EMBL/GenBank/DDBJ databases">
        <title>Genome sequence and genetic diversity analysis of an under-domesticated orphan crop, white fonio (Digitaria exilis).</title>
        <authorList>
            <person name="Bennetzen J.L."/>
            <person name="Chen S."/>
            <person name="Ma X."/>
            <person name="Wang X."/>
            <person name="Yssel A.E.J."/>
            <person name="Chaluvadi S.R."/>
            <person name="Johnson M."/>
            <person name="Gangashetty P."/>
            <person name="Hamidou F."/>
            <person name="Sanogo M.D."/>
            <person name="Zwaenepoel A."/>
            <person name="Wallace J."/>
            <person name="Van De Peer Y."/>
            <person name="Van Deynze A."/>
        </authorList>
    </citation>
    <scope>NUCLEOTIDE SEQUENCE</scope>
    <source>
        <tissue evidence="10">Leaves</tissue>
    </source>
</reference>
<dbReference type="Gene3D" id="3.10.10.10">
    <property type="entry name" value="HIV Type 1 Reverse Transcriptase, subunit A, domain 1"/>
    <property type="match status" value="1"/>
</dbReference>
<keyword evidence="4" id="KW-0540">Nuclease</keyword>
<proteinExistence type="predicted"/>
<keyword evidence="3" id="KW-0548">Nucleotidyltransferase</keyword>
<dbReference type="InterPro" id="IPR043128">
    <property type="entry name" value="Rev_trsase/Diguanyl_cyclase"/>
</dbReference>
<dbReference type="SUPFAM" id="SSF50630">
    <property type="entry name" value="Acid proteases"/>
    <property type="match status" value="1"/>
</dbReference>
<evidence type="ECO:0000256" key="5">
    <source>
        <dbReference type="ARBA" id="ARBA00022759"/>
    </source>
</evidence>
<dbReference type="Gene3D" id="3.40.50.720">
    <property type="entry name" value="NAD(P)-binding Rossmann-like Domain"/>
    <property type="match status" value="1"/>
</dbReference>
<gene>
    <name evidence="10" type="ORF">HU200_058898</name>
</gene>
<dbReference type="InterPro" id="IPR043502">
    <property type="entry name" value="DNA/RNA_pol_sf"/>
</dbReference>
<dbReference type="Pfam" id="PF00078">
    <property type="entry name" value="RVT_1"/>
    <property type="match status" value="1"/>
</dbReference>
<dbReference type="CDD" id="cd00303">
    <property type="entry name" value="retropepsin_like"/>
    <property type="match status" value="1"/>
</dbReference>
<keyword evidence="7" id="KW-0695">RNA-directed DNA polymerase</keyword>
<evidence type="ECO:0000259" key="9">
    <source>
        <dbReference type="PROSITE" id="PS50878"/>
    </source>
</evidence>